<dbReference type="EC" id="2.1.1.72" evidence="2"/>
<evidence type="ECO:0000256" key="7">
    <source>
        <dbReference type="ARBA" id="ARBA00047942"/>
    </source>
</evidence>
<comment type="similarity">
    <text evidence="1">Belongs to the N(4)/N(6)-methyltransferase family.</text>
</comment>
<dbReference type="InterPro" id="IPR009528">
    <property type="entry name" value="Restrct_endonuc_II_BsuBI_C"/>
</dbReference>
<evidence type="ECO:0000256" key="6">
    <source>
        <dbReference type="ARBA" id="ARBA00022747"/>
    </source>
</evidence>
<dbReference type="PANTHER" id="PTHR33841">
    <property type="entry name" value="DNA METHYLTRANSFERASE YEEA-RELATED"/>
    <property type="match status" value="1"/>
</dbReference>
<dbReference type="InterPro" id="IPR011639">
    <property type="entry name" value="MethylTrfase_TaqI-like_dom"/>
</dbReference>
<dbReference type="InterPro" id="IPR029063">
    <property type="entry name" value="SAM-dependent_MTases_sf"/>
</dbReference>
<dbReference type="InterPro" id="IPR002052">
    <property type="entry name" value="DNA_methylase_N6_adenine_CS"/>
</dbReference>
<dbReference type="InterPro" id="IPR041963">
    <property type="entry name" value="BsuBI/PstI_C_sf"/>
</dbReference>
<dbReference type="EMBL" id="RBQF01000152">
    <property type="protein sequence ID" value="RMP10062.1"/>
    <property type="molecule type" value="Genomic_DNA"/>
</dbReference>
<dbReference type="InterPro" id="IPR050953">
    <property type="entry name" value="N4_N6_ade-DNA_methylase"/>
</dbReference>
<dbReference type="GO" id="GO:0009036">
    <property type="term" value="F:type II site-specific deoxyribonuclease activity"/>
    <property type="evidence" value="ECO:0007669"/>
    <property type="project" value="InterPro"/>
</dbReference>
<evidence type="ECO:0000256" key="5">
    <source>
        <dbReference type="ARBA" id="ARBA00022691"/>
    </source>
</evidence>
<comment type="caution">
    <text evidence="11">The sequence shown here is derived from an EMBL/GenBank/DDBJ whole genome shotgun (WGS) entry which is preliminary data.</text>
</comment>
<dbReference type="GO" id="GO:0009307">
    <property type="term" value="P:DNA restriction-modification system"/>
    <property type="evidence" value="ECO:0007669"/>
    <property type="project" value="UniProtKB-KW"/>
</dbReference>
<keyword evidence="6" id="KW-0680">Restriction system</keyword>
<dbReference type="CDD" id="cd02440">
    <property type="entry name" value="AdoMet_MTases"/>
    <property type="match status" value="1"/>
</dbReference>
<gene>
    <name evidence="11" type="ORF">ALQ29_01193</name>
</gene>
<keyword evidence="4" id="KW-0808">Transferase</keyword>
<dbReference type="Proteomes" id="UP000276587">
    <property type="component" value="Unassembled WGS sequence"/>
</dbReference>
<dbReference type="PANTHER" id="PTHR33841:SF5">
    <property type="entry name" value="DNA METHYLASE (MODIFICATION METHYLASE) (METHYLTRANSFERASE)-RELATED"/>
    <property type="match status" value="1"/>
</dbReference>
<dbReference type="AlphaFoldDB" id="A0A3M3WCM2"/>
<dbReference type="GO" id="GO:0000287">
    <property type="term" value="F:magnesium ion binding"/>
    <property type="evidence" value="ECO:0007669"/>
    <property type="project" value="InterPro"/>
</dbReference>
<protein>
    <recommendedName>
        <fullName evidence="2">site-specific DNA-methyltransferase (adenine-specific)</fullName>
        <ecNumber evidence="2">2.1.1.72</ecNumber>
    </recommendedName>
</protein>
<evidence type="ECO:0000259" key="9">
    <source>
        <dbReference type="Pfam" id="PF07669"/>
    </source>
</evidence>
<reference evidence="11 12" key="1">
    <citation type="submission" date="2018-08" db="EMBL/GenBank/DDBJ databases">
        <title>Recombination of ecologically and evolutionarily significant loci maintains genetic cohesion in the Pseudomonas syringae species complex.</title>
        <authorList>
            <person name="Dillon M."/>
            <person name="Thakur S."/>
            <person name="Almeida R.N.D."/>
            <person name="Weir B.S."/>
            <person name="Guttman D.S."/>
        </authorList>
    </citation>
    <scope>NUCLEOTIDE SEQUENCE [LARGE SCALE GENOMIC DNA]</scope>
    <source>
        <strain evidence="11 12">ICMP 3555</strain>
    </source>
</reference>
<dbReference type="PROSITE" id="PS00092">
    <property type="entry name" value="N6_MTASE"/>
    <property type="match status" value="1"/>
</dbReference>
<evidence type="ECO:0000259" key="10">
    <source>
        <dbReference type="Pfam" id="PF17728"/>
    </source>
</evidence>
<dbReference type="Pfam" id="PF07669">
    <property type="entry name" value="Eco57I"/>
    <property type="match status" value="1"/>
</dbReference>
<name>A0A3M3WCM2_PSEMA</name>
<feature type="domain" description="BsuBI/PstI restriction endonuclease HTH" evidence="10">
    <location>
        <begin position="527"/>
        <end position="664"/>
    </location>
</feature>
<evidence type="ECO:0000256" key="4">
    <source>
        <dbReference type="ARBA" id="ARBA00022679"/>
    </source>
</evidence>
<accession>A0A3M3WCM2</accession>
<keyword evidence="3" id="KW-0489">Methyltransferase</keyword>
<comment type="catalytic activity">
    <reaction evidence="7">
        <text>a 2'-deoxyadenosine in DNA + S-adenosyl-L-methionine = an N(6)-methyl-2'-deoxyadenosine in DNA + S-adenosyl-L-homocysteine + H(+)</text>
        <dbReference type="Rhea" id="RHEA:15197"/>
        <dbReference type="Rhea" id="RHEA-COMP:12418"/>
        <dbReference type="Rhea" id="RHEA-COMP:12419"/>
        <dbReference type="ChEBI" id="CHEBI:15378"/>
        <dbReference type="ChEBI" id="CHEBI:57856"/>
        <dbReference type="ChEBI" id="CHEBI:59789"/>
        <dbReference type="ChEBI" id="CHEBI:90615"/>
        <dbReference type="ChEBI" id="CHEBI:90616"/>
        <dbReference type="EC" id="2.1.1.72"/>
    </reaction>
</comment>
<dbReference type="PRINTS" id="PR00507">
    <property type="entry name" value="N12N6MTFRASE"/>
</dbReference>
<dbReference type="GO" id="GO:0009007">
    <property type="term" value="F:site-specific DNA-methyltransferase (adenine-specific) activity"/>
    <property type="evidence" value="ECO:0007669"/>
    <property type="project" value="UniProtKB-EC"/>
</dbReference>
<dbReference type="Gene3D" id="1.10.10.1820">
    <property type="entry name" value="BsuBI/PstI restriction endonuclease-like"/>
    <property type="match status" value="1"/>
</dbReference>
<feature type="domain" description="Type II methyltransferase M.TaqI-like" evidence="9">
    <location>
        <begin position="126"/>
        <end position="232"/>
    </location>
</feature>
<keyword evidence="12" id="KW-1185">Reference proteome</keyword>
<keyword evidence="5" id="KW-0949">S-adenosyl-L-methionine</keyword>
<evidence type="ECO:0000256" key="1">
    <source>
        <dbReference type="ARBA" id="ARBA00006594"/>
    </source>
</evidence>
<evidence type="ECO:0000256" key="3">
    <source>
        <dbReference type="ARBA" id="ARBA00022603"/>
    </source>
</evidence>
<feature type="domain" description="BsuBI/PstI restriction endonuclease" evidence="8">
    <location>
        <begin position="677"/>
        <end position="828"/>
    </location>
</feature>
<dbReference type="InterPro" id="IPR041454">
    <property type="entry name" value="BsuBI/PstI_N"/>
</dbReference>
<evidence type="ECO:0000313" key="12">
    <source>
        <dbReference type="Proteomes" id="UP000276587"/>
    </source>
</evidence>
<evidence type="ECO:0000259" key="8">
    <source>
        <dbReference type="Pfam" id="PF06616"/>
    </source>
</evidence>
<organism evidence="11 12">
    <name type="scientific">Pseudomonas marginalis pv. marginalis</name>
    <dbReference type="NCBI Taxonomy" id="97473"/>
    <lineage>
        <taxon>Bacteria</taxon>
        <taxon>Pseudomonadati</taxon>
        <taxon>Pseudomonadota</taxon>
        <taxon>Gammaproteobacteria</taxon>
        <taxon>Pseudomonadales</taxon>
        <taxon>Pseudomonadaceae</taxon>
        <taxon>Pseudomonas</taxon>
    </lineage>
</organism>
<dbReference type="GO" id="GO:0003677">
    <property type="term" value="F:DNA binding"/>
    <property type="evidence" value="ECO:0007669"/>
    <property type="project" value="InterPro"/>
</dbReference>
<sequence length="836" mass="92908">MSSKFVSIKLSILTEVEKYRSEANSKLDQKTKGSLGQFFTPRSIALYMASIFKNIQGNVRLLDPGAGPGALTAAFADETIKRSSVESISVSAFEIDPIIHPYLQKSLDLCQNALSQRCISAELVLHGSDFIEDAFSGGLFQTSEKYTHVLMNPPYKKILATSDHRKLLSLAGIETVNLYSGFVSLALKKLVPGGELVAIIPRSFCNGPYYQAFRELITETSSINHIHIFDSRNTAFAEDEVLQENIIIHLVKGETQGSVVITSSPTSDFHLDEESGTITASDMTTRTVDFGSIVYPNDKEKFFHIAANDRDLAVIQKLSAFPSSLKDLGVSVSTGPVVSFRAKDDLRDVISPSSVPLINPGHLGLSVNWPKVGKKPNAIEVTPATKKTLWSHQGSFVFVRRFSSKEEKRRIVATLYESSLPGELIGLDNGLNVFHIAKSGLSAVMARGLFVYLNSTLLDKYYRNFGGHTQVNATDLRNLNYPSLDSLHRLGARVGERVLNQAEIDHFIDEEIFRMTGEDNNPLRAQQKIDEALGILVALGLPRAQQNERTALTLLALIDLEPNGSWSELKRPLLGVTPIMTWVKDRYGKEYAPNTRETFRRQTLHQFVDAGLCLYNPDKPDRPVNSPSACYQIALELLHVLVTYGTQEWKSNLDSWLKESTTLISQYAMGREMELIPLTLNGKTEIKLSPGAHSQLIHDIVTEFGPRFAPGAEVIYLGDTGAKEDFFDKTRLAELGVVVDRKGKLPDVVLYWPERNWLLLIESVTSHGPVDGKRHSELAKLFSESTAGLVYVSAFPDRKTMVKYLSVLAWETEVWVADAPTHMIHFNGDRFLGPHL</sequence>
<evidence type="ECO:0000313" key="11">
    <source>
        <dbReference type="EMBL" id="RMP10062.1"/>
    </source>
</evidence>
<dbReference type="Pfam" id="PF06616">
    <property type="entry name" value="BsuBI_PstI_RE"/>
    <property type="match status" value="1"/>
</dbReference>
<evidence type="ECO:0000256" key="2">
    <source>
        <dbReference type="ARBA" id="ARBA00011900"/>
    </source>
</evidence>
<dbReference type="Pfam" id="PF17728">
    <property type="entry name" value="BsuBI_PstI_RE_N"/>
    <property type="match status" value="1"/>
</dbReference>
<dbReference type="Gene3D" id="3.40.1350.80">
    <property type="match status" value="1"/>
</dbReference>
<dbReference type="SUPFAM" id="SSF53335">
    <property type="entry name" value="S-adenosyl-L-methionine-dependent methyltransferases"/>
    <property type="match status" value="1"/>
</dbReference>
<dbReference type="InterPro" id="IPR041962">
    <property type="entry name" value="BsuBI/PstI_N_sf"/>
</dbReference>
<proteinExistence type="inferred from homology"/>
<dbReference type="GO" id="GO:0032259">
    <property type="term" value="P:methylation"/>
    <property type="evidence" value="ECO:0007669"/>
    <property type="project" value="UniProtKB-KW"/>
</dbReference>
<dbReference type="Gene3D" id="3.40.50.150">
    <property type="entry name" value="Vaccinia Virus protein VP39"/>
    <property type="match status" value="1"/>
</dbReference>